<accession>A0ABR9KEK6</accession>
<dbReference type="EMBL" id="JADBEF010000001">
    <property type="protein sequence ID" value="MBE1560098.1"/>
    <property type="molecule type" value="Genomic_DNA"/>
</dbReference>
<comment type="caution">
    <text evidence="5">The sequence shown here is derived from an EMBL/GenBank/DDBJ whole genome shotgun (WGS) entry which is preliminary data.</text>
</comment>
<keyword evidence="2 5" id="KW-0560">Oxidoreductase</keyword>
<proteinExistence type="predicted"/>
<dbReference type="Pfam" id="PF00107">
    <property type="entry name" value="ADH_zinc_N"/>
    <property type="match status" value="1"/>
</dbReference>
<dbReference type="InterPro" id="IPR013154">
    <property type="entry name" value="ADH-like_N"/>
</dbReference>
<keyword evidence="1" id="KW-0521">NADP</keyword>
<keyword evidence="6" id="KW-1185">Reference proteome</keyword>
<dbReference type="InterPro" id="IPR013149">
    <property type="entry name" value="ADH-like_C"/>
</dbReference>
<evidence type="ECO:0000259" key="4">
    <source>
        <dbReference type="SMART" id="SM00829"/>
    </source>
</evidence>
<dbReference type="PANTHER" id="PTHR48106">
    <property type="entry name" value="QUINONE OXIDOREDUCTASE PIG3-RELATED"/>
    <property type="match status" value="1"/>
</dbReference>
<dbReference type="SMART" id="SM00829">
    <property type="entry name" value="PKS_ER"/>
    <property type="match status" value="1"/>
</dbReference>
<feature type="region of interest" description="Disordered" evidence="3">
    <location>
        <begin position="316"/>
        <end position="336"/>
    </location>
</feature>
<organism evidence="5 6">
    <name type="scientific">Nonomuraea africana</name>
    <dbReference type="NCBI Taxonomy" id="46171"/>
    <lineage>
        <taxon>Bacteria</taxon>
        <taxon>Bacillati</taxon>
        <taxon>Actinomycetota</taxon>
        <taxon>Actinomycetes</taxon>
        <taxon>Streptosporangiales</taxon>
        <taxon>Streptosporangiaceae</taxon>
        <taxon>Nonomuraea</taxon>
    </lineage>
</organism>
<dbReference type="PANTHER" id="PTHR48106:SF13">
    <property type="entry name" value="QUINONE OXIDOREDUCTASE-RELATED"/>
    <property type="match status" value="1"/>
</dbReference>
<sequence length="336" mass="35142">MKAIRIHEFGGPDVLRLDDVDVPEPGDGQVLLKVEVAGVAYGDVMKRRGAFGPELPLPTGLGIEVVGTIERSGPRTEGLSPGTRVAAWVEHGYAEYAVAQAEAVVALPETISSRDAAALPVHGLTAYQTLHEAGSIRRDDTVLVHAAAGGVGTLAVQLARLAGAKTVIGTASRADKLDHARALGADVVLDYTADGWVEGVLEATGGRGADLVLESTGGDVVLRSLRCMAPFGRMVTYGAAGGTPDTFPSMSLMDRNLSIIGYSLMGWMRHPKRTAQAIGQLTDHLATGALKVSVGAVLPLEAAAEAHRAIEERRTIGKTLLLPHEQPPTGRTPARP</sequence>
<dbReference type="Gene3D" id="3.40.50.720">
    <property type="entry name" value="NAD(P)-binding Rossmann-like Domain"/>
    <property type="match status" value="1"/>
</dbReference>
<feature type="domain" description="Enoyl reductase (ER)" evidence="4">
    <location>
        <begin position="10"/>
        <end position="321"/>
    </location>
</feature>
<dbReference type="InterPro" id="IPR011032">
    <property type="entry name" value="GroES-like_sf"/>
</dbReference>
<evidence type="ECO:0000256" key="1">
    <source>
        <dbReference type="ARBA" id="ARBA00022857"/>
    </source>
</evidence>
<dbReference type="Gene3D" id="3.90.180.10">
    <property type="entry name" value="Medium-chain alcohol dehydrogenases, catalytic domain"/>
    <property type="match status" value="1"/>
</dbReference>
<dbReference type="EC" id="1.6.5.5" evidence="5"/>
<dbReference type="CDD" id="cd05286">
    <property type="entry name" value="QOR2"/>
    <property type="match status" value="1"/>
</dbReference>
<evidence type="ECO:0000313" key="6">
    <source>
        <dbReference type="Proteomes" id="UP000661607"/>
    </source>
</evidence>
<evidence type="ECO:0000313" key="5">
    <source>
        <dbReference type="EMBL" id="MBE1560098.1"/>
    </source>
</evidence>
<dbReference type="SUPFAM" id="SSF51735">
    <property type="entry name" value="NAD(P)-binding Rossmann-fold domains"/>
    <property type="match status" value="1"/>
</dbReference>
<dbReference type="Pfam" id="PF08240">
    <property type="entry name" value="ADH_N"/>
    <property type="match status" value="1"/>
</dbReference>
<evidence type="ECO:0000256" key="2">
    <source>
        <dbReference type="ARBA" id="ARBA00023002"/>
    </source>
</evidence>
<dbReference type="RefSeq" id="WP_192775234.1">
    <property type="nucleotide sequence ID" value="NZ_BAAASY010000042.1"/>
</dbReference>
<protein>
    <submittedName>
        <fullName evidence="5">NADPH2:quinone reductase</fullName>
        <ecNumber evidence="5">1.6.5.5</ecNumber>
    </submittedName>
</protein>
<dbReference type="PROSITE" id="PS01162">
    <property type="entry name" value="QOR_ZETA_CRYSTAL"/>
    <property type="match status" value="1"/>
</dbReference>
<dbReference type="GO" id="GO:0003960">
    <property type="term" value="F:quinone reductase (NADPH) activity"/>
    <property type="evidence" value="ECO:0007669"/>
    <property type="project" value="UniProtKB-EC"/>
</dbReference>
<dbReference type="Proteomes" id="UP000661607">
    <property type="component" value="Unassembled WGS sequence"/>
</dbReference>
<dbReference type="InterPro" id="IPR002364">
    <property type="entry name" value="Quin_OxRdtase/zeta-crystal_CS"/>
</dbReference>
<dbReference type="SUPFAM" id="SSF50129">
    <property type="entry name" value="GroES-like"/>
    <property type="match status" value="1"/>
</dbReference>
<dbReference type="InterPro" id="IPR020843">
    <property type="entry name" value="ER"/>
</dbReference>
<gene>
    <name evidence="5" type="ORF">H4W81_002877</name>
</gene>
<evidence type="ECO:0000256" key="3">
    <source>
        <dbReference type="SAM" id="MobiDB-lite"/>
    </source>
</evidence>
<dbReference type="InterPro" id="IPR036291">
    <property type="entry name" value="NAD(P)-bd_dom_sf"/>
</dbReference>
<dbReference type="InterPro" id="IPR047618">
    <property type="entry name" value="QOR-like"/>
</dbReference>
<name>A0ABR9KEK6_9ACTN</name>
<reference evidence="5 6" key="1">
    <citation type="submission" date="2020-10" db="EMBL/GenBank/DDBJ databases">
        <title>Sequencing the genomes of 1000 actinobacteria strains.</title>
        <authorList>
            <person name="Klenk H.-P."/>
        </authorList>
    </citation>
    <scope>NUCLEOTIDE SEQUENCE [LARGE SCALE GENOMIC DNA]</scope>
    <source>
        <strain evidence="5 6">DSM 43748</strain>
    </source>
</reference>